<protein>
    <recommendedName>
        <fullName evidence="3">Coiled-coil-helix-coiled-coil-helix domain-containing protein 3, mitochondrial</fullName>
    </recommendedName>
</protein>
<reference evidence="1" key="1">
    <citation type="submission" date="2019-10" db="EMBL/GenBank/DDBJ databases">
        <title>The sequence and de novo assembly of the wild yak genome.</title>
        <authorList>
            <person name="Liu Y."/>
        </authorList>
    </citation>
    <scope>NUCLEOTIDE SEQUENCE [LARGE SCALE GENOMIC DNA]</scope>
    <source>
        <strain evidence="1">WY2019</strain>
    </source>
</reference>
<evidence type="ECO:0008006" key="3">
    <source>
        <dbReference type="Google" id="ProtNLM"/>
    </source>
</evidence>
<dbReference type="PROSITE" id="PS51808">
    <property type="entry name" value="CHCH"/>
    <property type="match status" value="1"/>
</dbReference>
<dbReference type="GO" id="GO:0061617">
    <property type="term" value="C:MICOS complex"/>
    <property type="evidence" value="ECO:0007669"/>
    <property type="project" value="TreeGrafter"/>
</dbReference>
<dbReference type="EMBL" id="VBQZ03000087">
    <property type="protein sequence ID" value="MXQ92819.1"/>
    <property type="molecule type" value="Genomic_DNA"/>
</dbReference>
<evidence type="ECO:0000313" key="1">
    <source>
        <dbReference type="EMBL" id="MXQ92819.1"/>
    </source>
</evidence>
<sequence length="254" mass="28826">MTVNLLCLTAVEEQRDTQLFQEQKGLRCVTKKSERFMQCQKLVTEFEMWSINQLKTSRNHALGLQATQSSEFYKVTTEQYQKAAEEVEAKFKRYEYHPVCADLQAQILQCYRQNTQQTLSCSALASQYMRCVNQAKQENGREGQREASSPGPLVGQNVPKSRLHSGLLLLSLSLPVPPQSSILFRFPLFLSLCSENSGWLHLFGIFVDTPVNLMLILSDIGDTPQIIIERLCDSCLMKLFFLLNDAKEAAFISA</sequence>
<accession>A0A6B0RRW4</accession>
<dbReference type="GO" id="GO:0007007">
    <property type="term" value="P:inner mitochondrial membrane organization"/>
    <property type="evidence" value="ECO:0007669"/>
    <property type="project" value="TreeGrafter"/>
</dbReference>
<organism evidence="1 2">
    <name type="scientific">Bos mutus</name>
    <name type="common">wild yak</name>
    <dbReference type="NCBI Taxonomy" id="72004"/>
    <lineage>
        <taxon>Eukaryota</taxon>
        <taxon>Metazoa</taxon>
        <taxon>Chordata</taxon>
        <taxon>Craniata</taxon>
        <taxon>Vertebrata</taxon>
        <taxon>Euteleostomi</taxon>
        <taxon>Mammalia</taxon>
        <taxon>Eutheria</taxon>
        <taxon>Laurasiatheria</taxon>
        <taxon>Artiodactyla</taxon>
        <taxon>Ruminantia</taxon>
        <taxon>Pecora</taxon>
        <taxon>Bovidae</taxon>
        <taxon>Bovinae</taxon>
        <taxon>Bos</taxon>
    </lineage>
</organism>
<dbReference type="Proteomes" id="UP000322234">
    <property type="component" value="Unassembled WGS sequence"/>
</dbReference>
<keyword evidence="2" id="KW-1185">Reference proteome</keyword>
<evidence type="ECO:0000313" key="2">
    <source>
        <dbReference type="Proteomes" id="UP000322234"/>
    </source>
</evidence>
<dbReference type="InterPro" id="IPR052632">
    <property type="entry name" value="MICOS_subunit_Mic19"/>
</dbReference>
<dbReference type="PANTHER" id="PTHR21588:SF18">
    <property type="entry name" value="MICOS COMPLEX SUBUNIT MIC19"/>
    <property type="match status" value="1"/>
</dbReference>
<gene>
    <name evidence="1" type="ORF">E5288_WYG002842</name>
</gene>
<dbReference type="PANTHER" id="PTHR21588">
    <property type="entry name" value="COILED-COIL-HELIX-COILED-COIL-HELIX DOMAIN CONTAINING 6"/>
    <property type="match status" value="1"/>
</dbReference>
<proteinExistence type="predicted"/>
<comment type="caution">
    <text evidence="1">The sequence shown here is derived from an EMBL/GenBank/DDBJ whole genome shotgun (WGS) entry which is preliminary data.</text>
</comment>
<dbReference type="AlphaFoldDB" id="A0A6B0RRW4"/>
<name>A0A6B0RRW4_9CETA</name>